<organism evidence="1 2">
    <name type="scientific">Kyrpidia spormannii</name>
    <dbReference type="NCBI Taxonomy" id="2055160"/>
    <lineage>
        <taxon>Bacteria</taxon>
        <taxon>Bacillati</taxon>
        <taxon>Bacillota</taxon>
        <taxon>Bacilli</taxon>
        <taxon>Bacillales</taxon>
        <taxon>Alicyclobacillaceae</taxon>
        <taxon>Kyrpidia</taxon>
    </lineage>
</organism>
<evidence type="ECO:0000313" key="1">
    <source>
        <dbReference type="EMBL" id="CAB3389873.1"/>
    </source>
</evidence>
<evidence type="ECO:0000313" key="2">
    <source>
        <dbReference type="Proteomes" id="UP000501793"/>
    </source>
</evidence>
<name>A0ACA8Z5H1_9BACL</name>
<keyword evidence="2" id="KW-1185">Reference proteome</keyword>
<dbReference type="EMBL" id="LR792684">
    <property type="protein sequence ID" value="CAB3389873.1"/>
    <property type="molecule type" value="Genomic_DNA"/>
</dbReference>
<sequence length="71" mass="7285">MAPGRAATRGSVGGTAGAPLGQGCQPQERAGIQAAGSVARLFFFLQVARPIWRLPDVRAQAGPLPIALADF</sequence>
<accession>A0ACA8Z5H1</accession>
<reference evidence="1" key="1">
    <citation type="submission" date="2020-04" db="EMBL/GenBank/DDBJ databases">
        <authorList>
            <person name="Hogendoorn C."/>
        </authorList>
    </citation>
    <scope>NUCLEOTIDE SEQUENCE</scope>
    <source>
        <strain evidence="1">FAVT5</strain>
    </source>
</reference>
<protein>
    <submittedName>
        <fullName evidence="1">Uncharacterized protein</fullName>
    </submittedName>
</protein>
<dbReference type="Proteomes" id="UP000501793">
    <property type="component" value="Chromosome"/>
</dbReference>
<proteinExistence type="predicted"/>
<gene>
    <name evidence="1" type="ORF">FAVT5_0578</name>
</gene>